<dbReference type="EMBL" id="MU266327">
    <property type="protein sequence ID" value="KAH7931206.1"/>
    <property type="molecule type" value="Genomic_DNA"/>
</dbReference>
<protein>
    <submittedName>
        <fullName evidence="1">Uncharacterized protein</fullName>
    </submittedName>
</protein>
<gene>
    <name evidence="1" type="ORF">BV22DRAFT_998558</name>
</gene>
<comment type="caution">
    <text evidence="1">The sequence shown here is derived from an EMBL/GenBank/DDBJ whole genome shotgun (WGS) entry which is preliminary data.</text>
</comment>
<dbReference type="Proteomes" id="UP000790709">
    <property type="component" value="Unassembled WGS sequence"/>
</dbReference>
<organism evidence="1 2">
    <name type="scientific">Leucogyrophana mollusca</name>
    <dbReference type="NCBI Taxonomy" id="85980"/>
    <lineage>
        <taxon>Eukaryota</taxon>
        <taxon>Fungi</taxon>
        <taxon>Dikarya</taxon>
        <taxon>Basidiomycota</taxon>
        <taxon>Agaricomycotina</taxon>
        <taxon>Agaricomycetes</taxon>
        <taxon>Agaricomycetidae</taxon>
        <taxon>Boletales</taxon>
        <taxon>Boletales incertae sedis</taxon>
        <taxon>Leucogyrophana</taxon>
    </lineage>
</organism>
<keyword evidence="2" id="KW-1185">Reference proteome</keyword>
<evidence type="ECO:0000313" key="1">
    <source>
        <dbReference type="EMBL" id="KAH7931206.1"/>
    </source>
</evidence>
<sequence>MFSLPDIGGRFAVGATTFRVPVTQSRSFGNAQVRSYDTDSETKPALSLEEVAFTAYYPAQVDCGKTKKGLLWLIRPVQDSLRGYAHFSGISPWLVWPILYLYGALLKIPVYPNAPLLDPQSVTPASKTESAPWPLVIFSHGLGGSRTAYSQLCTRLASSGRVVLAMEHRDGSGHACIPSNSQTKLYIKERDVIWAPGTKETERDISIFRGDQLAFRRHEIYIAYDAFRSIVQKGYQGSGRGLQAIDGKEIDWSSWLHKNGRMSVECDKDVTLVGHSFGGATTLSILCTDPPVTESPPIPITKALILDPWLEPLPSPGPSPPPHSLGSPLPSILVINSEPFTLWKDHFERLVGIVEEWEPEGRRLLTLVRSQHTSFSDFPLLPLVARRPARITMDKILQLSLAFFDNSLDETLDINSTRKMETQVIGQKADGKPKRKIIGDVADIIVH</sequence>
<evidence type="ECO:0000313" key="2">
    <source>
        <dbReference type="Proteomes" id="UP000790709"/>
    </source>
</evidence>
<name>A0ACB8BZ20_9AGAM</name>
<accession>A0ACB8BZ20</accession>
<reference evidence="1" key="1">
    <citation type="journal article" date="2021" name="New Phytol.">
        <title>Evolutionary innovations through gain and loss of genes in the ectomycorrhizal Boletales.</title>
        <authorList>
            <person name="Wu G."/>
            <person name="Miyauchi S."/>
            <person name="Morin E."/>
            <person name="Kuo A."/>
            <person name="Drula E."/>
            <person name="Varga T."/>
            <person name="Kohler A."/>
            <person name="Feng B."/>
            <person name="Cao Y."/>
            <person name="Lipzen A."/>
            <person name="Daum C."/>
            <person name="Hundley H."/>
            <person name="Pangilinan J."/>
            <person name="Johnson J."/>
            <person name="Barry K."/>
            <person name="LaButti K."/>
            <person name="Ng V."/>
            <person name="Ahrendt S."/>
            <person name="Min B."/>
            <person name="Choi I.G."/>
            <person name="Park H."/>
            <person name="Plett J.M."/>
            <person name="Magnuson J."/>
            <person name="Spatafora J.W."/>
            <person name="Nagy L.G."/>
            <person name="Henrissat B."/>
            <person name="Grigoriev I.V."/>
            <person name="Yang Z.L."/>
            <person name="Xu J."/>
            <person name="Martin F.M."/>
        </authorList>
    </citation>
    <scope>NUCLEOTIDE SEQUENCE</scope>
    <source>
        <strain evidence="1">KUC20120723A-06</strain>
    </source>
</reference>
<proteinExistence type="predicted"/>